<dbReference type="EMBL" id="OW152835">
    <property type="protein sequence ID" value="CAH2056630.1"/>
    <property type="molecule type" value="Genomic_DNA"/>
</dbReference>
<feature type="non-terminal residue" evidence="2">
    <location>
        <position position="94"/>
    </location>
</feature>
<evidence type="ECO:0000313" key="3">
    <source>
        <dbReference type="Proteomes" id="UP000837857"/>
    </source>
</evidence>
<keyword evidence="1" id="KW-0812">Transmembrane</keyword>
<keyword evidence="3" id="KW-1185">Reference proteome</keyword>
<organism evidence="2 3">
    <name type="scientific">Iphiclides podalirius</name>
    <name type="common">scarce swallowtail</name>
    <dbReference type="NCBI Taxonomy" id="110791"/>
    <lineage>
        <taxon>Eukaryota</taxon>
        <taxon>Metazoa</taxon>
        <taxon>Ecdysozoa</taxon>
        <taxon>Arthropoda</taxon>
        <taxon>Hexapoda</taxon>
        <taxon>Insecta</taxon>
        <taxon>Pterygota</taxon>
        <taxon>Neoptera</taxon>
        <taxon>Endopterygota</taxon>
        <taxon>Lepidoptera</taxon>
        <taxon>Glossata</taxon>
        <taxon>Ditrysia</taxon>
        <taxon>Papilionoidea</taxon>
        <taxon>Papilionidae</taxon>
        <taxon>Papilioninae</taxon>
        <taxon>Iphiclides</taxon>
    </lineage>
</organism>
<proteinExistence type="predicted"/>
<reference evidence="2" key="1">
    <citation type="submission" date="2022-03" db="EMBL/GenBank/DDBJ databases">
        <authorList>
            <person name="Martin H S."/>
        </authorList>
    </citation>
    <scope>NUCLEOTIDE SEQUENCE</scope>
</reference>
<evidence type="ECO:0000256" key="1">
    <source>
        <dbReference type="SAM" id="Phobius"/>
    </source>
</evidence>
<accession>A0ABN8IGQ1</accession>
<sequence length="94" mass="10584">MESETTNPARLAGSAKGKFSVILVLRTMFHGFNCVLFSVVGMWGIVMCYTIDATQAMDPILSDLKYLAPFFLTNWNFLSHLGQMMLKSWELCVP</sequence>
<evidence type="ECO:0000313" key="2">
    <source>
        <dbReference type="EMBL" id="CAH2056630.1"/>
    </source>
</evidence>
<keyword evidence="1" id="KW-1133">Transmembrane helix</keyword>
<feature type="transmembrane region" description="Helical" evidence="1">
    <location>
        <begin position="21"/>
        <end position="46"/>
    </location>
</feature>
<dbReference type="Proteomes" id="UP000837857">
    <property type="component" value="Chromosome 23"/>
</dbReference>
<keyword evidence="1" id="KW-0472">Membrane</keyword>
<protein>
    <submittedName>
        <fullName evidence="2">Uncharacterized protein</fullName>
    </submittedName>
</protein>
<name>A0ABN8IGQ1_9NEOP</name>
<gene>
    <name evidence="2" type="ORF">IPOD504_LOCUS9802</name>
</gene>